<proteinExistence type="predicted"/>
<keyword evidence="2" id="KW-1185">Reference proteome</keyword>
<evidence type="ECO:0000313" key="1">
    <source>
        <dbReference type="EMBL" id="CAG8803538.1"/>
    </source>
</evidence>
<gene>
    <name evidence="1" type="ORF">GMARGA_LOCUS23670</name>
</gene>
<dbReference type="Proteomes" id="UP000789901">
    <property type="component" value="Unassembled WGS sequence"/>
</dbReference>
<name>A0ABN7VX00_GIGMA</name>
<sequence>MEISLKSSSLNNLNLETVSEDKQWQLDRSILKAWMWLEFLLKPDNPFVIDMFKTLNNRYNPPSPLDGWTAPTRSSLYNYIITTPNRKEHFIQIKRLFNFPVARMFREDRD</sequence>
<evidence type="ECO:0000313" key="2">
    <source>
        <dbReference type="Proteomes" id="UP000789901"/>
    </source>
</evidence>
<accession>A0ABN7VX00</accession>
<dbReference type="EMBL" id="CAJVQB010024184">
    <property type="protein sequence ID" value="CAG8803538.1"/>
    <property type="molecule type" value="Genomic_DNA"/>
</dbReference>
<organism evidence="1 2">
    <name type="scientific">Gigaspora margarita</name>
    <dbReference type="NCBI Taxonomy" id="4874"/>
    <lineage>
        <taxon>Eukaryota</taxon>
        <taxon>Fungi</taxon>
        <taxon>Fungi incertae sedis</taxon>
        <taxon>Mucoromycota</taxon>
        <taxon>Glomeromycotina</taxon>
        <taxon>Glomeromycetes</taxon>
        <taxon>Diversisporales</taxon>
        <taxon>Gigasporaceae</taxon>
        <taxon>Gigaspora</taxon>
    </lineage>
</organism>
<protein>
    <submittedName>
        <fullName evidence="1">41273_t:CDS:1</fullName>
    </submittedName>
</protein>
<reference evidence="1 2" key="1">
    <citation type="submission" date="2021-06" db="EMBL/GenBank/DDBJ databases">
        <authorList>
            <person name="Kallberg Y."/>
            <person name="Tangrot J."/>
            <person name="Rosling A."/>
        </authorList>
    </citation>
    <scope>NUCLEOTIDE SEQUENCE [LARGE SCALE GENOMIC DNA]</scope>
    <source>
        <strain evidence="1 2">120-4 pot B 10/14</strain>
    </source>
</reference>
<comment type="caution">
    <text evidence="1">The sequence shown here is derived from an EMBL/GenBank/DDBJ whole genome shotgun (WGS) entry which is preliminary data.</text>
</comment>